<evidence type="ECO:0000313" key="1">
    <source>
        <dbReference type="EMBL" id="RFZ78270.1"/>
    </source>
</evidence>
<reference evidence="1 2" key="1">
    <citation type="submission" date="2018-07" db="EMBL/GenBank/DDBJ databases">
        <title>New species, Clostridium PI-S10-A1B.</title>
        <authorList>
            <person name="Krishna G."/>
            <person name="Summeta K."/>
            <person name="Shikha S."/>
            <person name="Prabhu P.B."/>
            <person name="Suresh K."/>
        </authorList>
    </citation>
    <scope>NUCLEOTIDE SEQUENCE [LARGE SCALE GENOMIC DNA]</scope>
    <source>
        <strain evidence="1 2">PI-S10-A1B</strain>
    </source>
</reference>
<name>A0A3E2NBL4_9FIRM</name>
<comment type="caution">
    <text evidence="1">The sequence shown here is derived from an EMBL/GenBank/DDBJ whole genome shotgun (WGS) entry which is preliminary data.</text>
</comment>
<dbReference type="EMBL" id="QOHO01000043">
    <property type="protein sequence ID" value="RFZ78270.1"/>
    <property type="molecule type" value="Genomic_DNA"/>
</dbReference>
<organism evidence="1 2">
    <name type="scientific">Lacrimispora amygdalina</name>
    <dbReference type="NCBI Taxonomy" id="253257"/>
    <lineage>
        <taxon>Bacteria</taxon>
        <taxon>Bacillati</taxon>
        <taxon>Bacillota</taxon>
        <taxon>Clostridia</taxon>
        <taxon>Lachnospirales</taxon>
        <taxon>Lachnospiraceae</taxon>
        <taxon>Lacrimispora</taxon>
    </lineage>
</organism>
<gene>
    <name evidence="1" type="ORF">DS742_14245</name>
</gene>
<protein>
    <submittedName>
        <fullName evidence="1">Uncharacterized protein</fullName>
    </submittedName>
</protein>
<sequence>MKVLGTNTSLPYGMLQKIKQLSDKEIYHNQFRVICRCKGIADGNKKCELTGLGSKVFSAGWTSITGNRTELELCETEDIWICKDGTLGNEYVSVKDLQ</sequence>
<dbReference type="Proteomes" id="UP000260680">
    <property type="component" value="Unassembled WGS sequence"/>
</dbReference>
<accession>A0A3E2NBL4</accession>
<dbReference type="RefSeq" id="WP_117417643.1">
    <property type="nucleotide sequence ID" value="NZ_QOHO01000043.1"/>
</dbReference>
<proteinExistence type="predicted"/>
<evidence type="ECO:0000313" key="2">
    <source>
        <dbReference type="Proteomes" id="UP000260680"/>
    </source>
</evidence>
<dbReference type="AlphaFoldDB" id="A0A3E2NBL4"/>